<dbReference type="PROSITE" id="PS50837">
    <property type="entry name" value="NACHT"/>
    <property type="match status" value="1"/>
</dbReference>
<evidence type="ECO:0000256" key="1">
    <source>
        <dbReference type="ARBA" id="ARBA00022737"/>
    </source>
</evidence>
<name>A0A167IV20_CALVF</name>
<organism evidence="3 4">
    <name type="scientific">Calocera viscosa (strain TUFC12733)</name>
    <dbReference type="NCBI Taxonomy" id="1330018"/>
    <lineage>
        <taxon>Eukaryota</taxon>
        <taxon>Fungi</taxon>
        <taxon>Dikarya</taxon>
        <taxon>Basidiomycota</taxon>
        <taxon>Agaricomycotina</taxon>
        <taxon>Dacrymycetes</taxon>
        <taxon>Dacrymycetales</taxon>
        <taxon>Dacrymycetaceae</taxon>
        <taxon>Calocera</taxon>
    </lineage>
</organism>
<keyword evidence="4" id="KW-1185">Reference proteome</keyword>
<dbReference type="PANTHER" id="PTHR10039">
    <property type="entry name" value="AMELOGENIN"/>
    <property type="match status" value="1"/>
</dbReference>
<dbReference type="PANTHER" id="PTHR10039:SF14">
    <property type="entry name" value="NACHT DOMAIN-CONTAINING PROTEIN"/>
    <property type="match status" value="1"/>
</dbReference>
<proteinExistence type="predicted"/>
<feature type="non-terminal residue" evidence="3">
    <location>
        <position position="197"/>
    </location>
</feature>
<dbReference type="InterPro" id="IPR027417">
    <property type="entry name" value="P-loop_NTPase"/>
</dbReference>
<protein>
    <recommendedName>
        <fullName evidence="2">NACHT domain-containing protein</fullName>
    </recommendedName>
</protein>
<dbReference type="AlphaFoldDB" id="A0A167IV20"/>
<dbReference type="STRING" id="1330018.A0A167IV20"/>
<dbReference type="SUPFAM" id="SSF52540">
    <property type="entry name" value="P-loop containing nucleoside triphosphate hydrolases"/>
    <property type="match status" value="1"/>
</dbReference>
<dbReference type="InterPro" id="IPR007111">
    <property type="entry name" value="NACHT_NTPase"/>
</dbReference>
<evidence type="ECO:0000313" key="3">
    <source>
        <dbReference type="EMBL" id="KZO92987.1"/>
    </source>
</evidence>
<sequence>MGIDIEKIPYTGGAGYEPNKRCLENTRESILDNIENWACNTADDAARVFVLMGPAGTGKSTIAHTIAGRFAEKKQLGASFCFDAKGGQTRKPVDLFRNMARDLAKFDSGFRTALWNEVTDQERLCTTKDVEEQFDKFILKPSEKLSASSTVLVVVDALDESGTVEERGPLLRIIRDRFKELPHTFRILITSRPEVDI</sequence>
<reference evidence="3 4" key="1">
    <citation type="journal article" date="2016" name="Mol. Biol. Evol.">
        <title>Comparative Genomics of Early-Diverging Mushroom-Forming Fungi Provides Insights into the Origins of Lignocellulose Decay Capabilities.</title>
        <authorList>
            <person name="Nagy L.G."/>
            <person name="Riley R."/>
            <person name="Tritt A."/>
            <person name="Adam C."/>
            <person name="Daum C."/>
            <person name="Floudas D."/>
            <person name="Sun H."/>
            <person name="Yadav J.S."/>
            <person name="Pangilinan J."/>
            <person name="Larsson K.H."/>
            <person name="Matsuura K."/>
            <person name="Barry K."/>
            <person name="Labutti K."/>
            <person name="Kuo R."/>
            <person name="Ohm R.A."/>
            <person name="Bhattacharya S.S."/>
            <person name="Shirouzu T."/>
            <person name="Yoshinaga Y."/>
            <person name="Martin F.M."/>
            <person name="Grigoriev I.V."/>
            <person name="Hibbett D.S."/>
        </authorList>
    </citation>
    <scope>NUCLEOTIDE SEQUENCE [LARGE SCALE GENOMIC DNA]</scope>
    <source>
        <strain evidence="3 4">TUFC12733</strain>
    </source>
</reference>
<dbReference type="InterPro" id="IPR056884">
    <property type="entry name" value="NPHP3-like_N"/>
</dbReference>
<keyword evidence="1" id="KW-0677">Repeat</keyword>
<dbReference type="OrthoDB" id="5106486at2759"/>
<dbReference type="Pfam" id="PF24883">
    <property type="entry name" value="NPHP3_N"/>
    <property type="match status" value="1"/>
</dbReference>
<dbReference type="EMBL" id="KV417305">
    <property type="protein sequence ID" value="KZO92987.1"/>
    <property type="molecule type" value="Genomic_DNA"/>
</dbReference>
<feature type="domain" description="NACHT" evidence="2">
    <location>
        <begin position="47"/>
        <end position="197"/>
    </location>
</feature>
<dbReference type="Gene3D" id="3.40.50.300">
    <property type="entry name" value="P-loop containing nucleotide triphosphate hydrolases"/>
    <property type="match status" value="1"/>
</dbReference>
<gene>
    <name evidence="3" type="ORF">CALVIDRAFT_519543</name>
</gene>
<evidence type="ECO:0000313" key="4">
    <source>
        <dbReference type="Proteomes" id="UP000076738"/>
    </source>
</evidence>
<dbReference type="Proteomes" id="UP000076738">
    <property type="component" value="Unassembled WGS sequence"/>
</dbReference>
<accession>A0A167IV20</accession>
<evidence type="ECO:0000259" key="2">
    <source>
        <dbReference type="PROSITE" id="PS50837"/>
    </source>
</evidence>